<dbReference type="AlphaFoldDB" id="A0A377Q7B5"/>
<keyword evidence="5" id="KW-1185">Reference proteome</keyword>
<dbReference type="EMBL" id="SMBT01000003">
    <property type="protein sequence ID" value="TCU88774.1"/>
    <property type="molecule type" value="Genomic_DNA"/>
</dbReference>
<sequence>MSDEKIAQLLRDICLNNPELHTQVQSIRKLIYSLIPQASERVMYGGLIFADTAPFCGVFAYTRHISLEFSRGCDLEDPHHVLEGKGKIRRHIKIQQAADLEAKHLSAYLLAAHQNSLK</sequence>
<dbReference type="EMBL" id="UGHR01000001">
    <property type="protein sequence ID" value="STQ91154.1"/>
    <property type="molecule type" value="Genomic_DNA"/>
</dbReference>
<evidence type="ECO:0000313" key="2">
    <source>
        <dbReference type="EMBL" id="STQ91154.1"/>
    </source>
</evidence>
<protein>
    <submittedName>
        <fullName evidence="2">Uncharacterized conserved protein</fullName>
    </submittedName>
    <submittedName>
        <fullName evidence="3">Uncharacterized protein DUF1801</fullName>
    </submittedName>
</protein>
<evidence type="ECO:0000313" key="4">
    <source>
        <dbReference type="Proteomes" id="UP000255108"/>
    </source>
</evidence>
<proteinExistence type="predicted"/>
<reference evidence="3 5" key="2">
    <citation type="submission" date="2019-03" db="EMBL/GenBank/DDBJ databases">
        <title>Genomic Encyclopedia of Type Strains, Phase IV (KMG-IV): sequencing the most valuable type-strain genomes for metagenomic binning, comparative biology and taxonomic classification.</title>
        <authorList>
            <person name="Goeker M."/>
        </authorList>
    </citation>
    <scope>NUCLEOTIDE SEQUENCE [LARGE SCALE GENOMIC DNA]</scope>
    <source>
        <strain evidence="3 5">DSM 3764</strain>
    </source>
</reference>
<dbReference type="SUPFAM" id="SSF159888">
    <property type="entry name" value="YdhG-like"/>
    <property type="match status" value="1"/>
</dbReference>
<evidence type="ECO:0000313" key="5">
    <source>
        <dbReference type="Proteomes" id="UP000295794"/>
    </source>
</evidence>
<organism evidence="2 4">
    <name type="scientific">Iodobacter fluviatilis</name>
    <dbReference type="NCBI Taxonomy" id="537"/>
    <lineage>
        <taxon>Bacteria</taxon>
        <taxon>Pseudomonadati</taxon>
        <taxon>Pseudomonadota</taxon>
        <taxon>Betaproteobacteria</taxon>
        <taxon>Neisseriales</taxon>
        <taxon>Chitinibacteraceae</taxon>
        <taxon>Iodobacter</taxon>
    </lineage>
</organism>
<dbReference type="InterPro" id="IPR014922">
    <property type="entry name" value="YdhG-like"/>
</dbReference>
<evidence type="ECO:0000259" key="1">
    <source>
        <dbReference type="Pfam" id="PF08818"/>
    </source>
</evidence>
<dbReference type="Proteomes" id="UP000295794">
    <property type="component" value="Unassembled WGS sequence"/>
</dbReference>
<dbReference type="Pfam" id="PF08818">
    <property type="entry name" value="DUF1801"/>
    <property type="match status" value="1"/>
</dbReference>
<name>A0A377Q7B5_9NEIS</name>
<dbReference type="OrthoDB" id="7619808at2"/>
<gene>
    <name evidence="3" type="ORF">EV682_103358</name>
    <name evidence="2" type="ORF">NCTC11159_02226</name>
</gene>
<dbReference type="Proteomes" id="UP000255108">
    <property type="component" value="Unassembled WGS sequence"/>
</dbReference>
<reference evidence="2 4" key="1">
    <citation type="submission" date="2018-06" db="EMBL/GenBank/DDBJ databases">
        <authorList>
            <consortium name="Pathogen Informatics"/>
            <person name="Doyle S."/>
        </authorList>
    </citation>
    <scope>NUCLEOTIDE SEQUENCE [LARGE SCALE GENOMIC DNA]</scope>
    <source>
        <strain evidence="2 4">NCTC11159</strain>
    </source>
</reference>
<accession>A0A377Q7B5</accession>
<dbReference type="RefSeq" id="WP_115227398.1">
    <property type="nucleotide sequence ID" value="NZ_CAWOLO010000003.1"/>
</dbReference>
<feature type="domain" description="YdhG-like" evidence="1">
    <location>
        <begin position="23"/>
        <end position="112"/>
    </location>
</feature>
<evidence type="ECO:0000313" key="3">
    <source>
        <dbReference type="EMBL" id="TCU88774.1"/>
    </source>
</evidence>
<dbReference type="Gene3D" id="3.90.1150.200">
    <property type="match status" value="1"/>
</dbReference>